<feature type="transmembrane region" description="Helical" evidence="1">
    <location>
        <begin position="6"/>
        <end position="25"/>
    </location>
</feature>
<protein>
    <submittedName>
        <fullName evidence="2">Uncharacterized protein</fullName>
    </submittedName>
</protein>
<gene>
    <name evidence="2" type="ORF">B5M09_004545</name>
</gene>
<keyword evidence="3" id="KW-1185">Reference proteome</keyword>
<accession>A0A425D0T4</accession>
<evidence type="ECO:0000256" key="1">
    <source>
        <dbReference type="SAM" id="Phobius"/>
    </source>
</evidence>
<dbReference type="PANTHER" id="PTHR31735:SF1">
    <property type="entry name" value="VACUOLAR MEMBRANE PROTEIN YPL162C"/>
    <property type="match status" value="1"/>
</dbReference>
<reference evidence="2" key="1">
    <citation type="submission" date="2018-07" db="EMBL/GenBank/DDBJ databases">
        <title>Annotation of Aphanomyces astaci genome assembly.</title>
        <authorList>
            <person name="Studholme D.J."/>
        </authorList>
    </citation>
    <scope>NUCLEOTIDE SEQUENCE [LARGE SCALE GENOMIC DNA]</scope>
    <source>
        <strain evidence="2">Pc</strain>
    </source>
</reference>
<dbReference type="Proteomes" id="UP000284702">
    <property type="component" value="Unassembled WGS sequence"/>
</dbReference>
<dbReference type="VEuPathDB" id="FungiDB:H257_07926"/>
<feature type="transmembrane region" description="Helical" evidence="1">
    <location>
        <begin position="37"/>
        <end position="56"/>
    </location>
</feature>
<dbReference type="Pfam" id="PF12400">
    <property type="entry name" value="STIMATE"/>
    <property type="match status" value="1"/>
</dbReference>
<keyword evidence="1" id="KW-0472">Membrane</keyword>
<dbReference type="AlphaFoldDB" id="A0A425D0T4"/>
<name>A0A425D0T4_APHAT</name>
<feature type="non-terminal residue" evidence="2">
    <location>
        <position position="1"/>
    </location>
</feature>
<sequence length="242" mass="26905">TPRHCYLIIFAGFPSLVMSIINATAREANNCKLISGTFETLVQIGLGIIALSVLVLKRTYEKPQRPFQCSFYFINFTLDTSLGVLLNWLLLRTTVAAAVRISPSFCRIHPRVSCSSTSTGRGSKCPGSTATPFKPSTYPIHPSILYPSVRVWLTQLLSWIAIVLTAKLVIARAIYAFSSPLNAFGNWLFEPLSNYPKLELLFVMVACPCLMNALQFWVTDNFLKKPAAQDARLIVDEKTPLV</sequence>
<evidence type="ECO:0000313" key="3">
    <source>
        <dbReference type="Proteomes" id="UP000284702"/>
    </source>
</evidence>
<organism evidence="2 3">
    <name type="scientific">Aphanomyces astaci</name>
    <name type="common">Crayfish plague agent</name>
    <dbReference type="NCBI Taxonomy" id="112090"/>
    <lineage>
        <taxon>Eukaryota</taxon>
        <taxon>Sar</taxon>
        <taxon>Stramenopiles</taxon>
        <taxon>Oomycota</taxon>
        <taxon>Saprolegniomycetes</taxon>
        <taxon>Saprolegniales</taxon>
        <taxon>Verrucalvaceae</taxon>
        <taxon>Aphanomyces</taxon>
    </lineage>
</organism>
<keyword evidence="1" id="KW-0812">Transmembrane</keyword>
<evidence type="ECO:0000313" key="2">
    <source>
        <dbReference type="EMBL" id="RQM22886.1"/>
    </source>
</evidence>
<keyword evidence="1" id="KW-1133">Transmembrane helix</keyword>
<dbReference type="GO" id="GO:0016020">
    <property type="term" value="C:membrane"/>
    <property type="evidence" value="ECO:0007669"/>
    <property type="project" value="TreeGrafter"/>
</dbReference>
<feature type="transmembrane region" description="Helical" evidence="1">
    <location>
        <begin position="71"/>
        <end position="91"/>
    </location>
</feature>
<proteinExistence type="predicted"/>
<dbReference type="EMBL" id="MZMZ02003072">
    <property type="protein sequence ID" value="RQM22886.1"/>
    <property type="molecule type" value="Genomic_DNA"/>
</dbReference>
<comment type="caution">
    <text evidence="2">The sequence shown here is derived from an EMBL/GenBank/DDBJ whole genome shotgun (WGS) entry which is preliminary data.</text>
</comment>
<dbReference type="InterPro" id="IPR022127">
    <property type="entry name" value="STIMATE/YPL162C"/>
</dbReference>
<dbReference type="PANTHER" id="PTHR31735">
    <property type="entry name" value="VACUOLAR MEMBRANE PROTEIN YPL162C"/>
    <property type="match status" value="1"/>
</dbReference>